<dbReference type="InParanoid" id="A0A0G4G101"/>
<accession>A0A0G4G101</accession>
<reference evidence="1 2" key="1">
    <citation type="submission" date="2014-11" db="EMBL/GenBank/DDBJ databases">
        <authorList>
            <person name="Zhu J."/>
            <person name="Qi W."/>
            <person name="Song R."/>
        </authorList>
    </citation>
    <scope>NUCLEOTIDE SEQUENCE [LARGE SCALE GENOMIC DNA]</scope>
</reference>
<organism evidence="1 2">
    <name type="scientific">Vitrella brassicaformis (strain CCMP3155)</name>
    <dbReference type="NCBI Taxonomy" id="1169540"/>
    <lineage>
        <taxon>Eukaryota</taxon>
        <taxon>Sar</taxon>
        <taxon>Alveolata</taxon>
        <taxon>Colpodellida</taxon>
        <taxon>Vitrellaceae</taxon>
        <taxon>Vitrella</taxon>
    </lineage>
</organism>
<sequence>MGQDAALGIMNFTLYPMSNASPAQGGNASAARYRVEVFRNTSSGVATYTARNAIMINASSALVVTTEEAPHREEMKGEEDGHFIDRVTAEWATEAFILYQDTWGLVEDQTTRSNCSIPSWIIECPDGFDDTVPVRQPIDPIDGGSNSMLNRRCRWSSAITSSDGNASALRKLQIPAHFYRTFDDFNNNVEAHSAVLVIAHNISSPHDSHFSLFAADSVGGVSELSPEEWGLLEPLHSYVNLTTANGLGSYRMAEDGLKRDLSSCTVFVWGYNVTMAEFEAHAIEVLQWPTSGTNAAQRDLGPLDRVMGIRAQNIANDSQVASFVALSEDNTVVDTS</sequence>
<dbReference type="EMBL" id="CDMY01000541">
    <property type="protein sequence ID" value="CEM21314.1"/>
    <property type="molecule type" value="Genomic_DNA"/>
</dbReference>
<evidence type="ECO:0000313" key="1">
    <source>
        <dbReference type="EMBL" id="CEM21314.1"/>
    </source>
</evidence>
<name>A0A0G4G101_VITBC</name>
<dbReference type="PhylomeDB" id="A0A0G4G101"/>
<dbReference type="AlphaFoldDB" id="A0A0G4G101"/>
<keyword evidence="2" id="KW-1185">Reference proteome</keyword>
<gene>
    <name evidence="1" type="ORF">Vbra_1791</name>
</gene>
<dbReference type="Proteomes" id="UP000041254">
    <property type="component" value="Unassembled WGS sequence"/>
</dbReference>
<protein>
    <submittedName>
        <fullName evidence="1">Uncharacterized protein</fullName>
    </submittedName>
</protein>
<proteinExistence type="predicted"/>
<evidence type="ECO:0000313" key="2">
    <source>
        <dbReference type="Proteomes" id="UP000041254"/>
    </source>
</evidence>
<dbReference type="VEuPathDB" id="CryptoDB:Vbra_1791"/>